<keyword evidence="8" id="KW-0732">Signal</keyword>
<dbReference type="GO" id="GO:0008422">
    <property type="term" value="F:beta-glucosidase activity"/>
    <property type="evidence" value="ECO:0007669"/>
    <property type="project" value="TreeGrafter"/>
</dbReference>
<gene>
    <name evidence="10" type="ORF">UK23_16960</name>
</gene>
<dbReference type="GO" id="GO:0030245">
    <property type="term" value="P:cellulose catabolic process"/>
    <property type="evidence" value="ECO:0007669"/>
    <property type="project" value="UniProtKB-KW"/>
</dbReference>
<keyword evidence="4" id="KW-0119">Carbohydrate metabolism</keyword>
<evidence type="ECO:0000256" key="8">
    <source>
        <dbReference type="SAM" id="SignalP"/>
    </source>
</evidence>
<dbReference type="SUPFAM" id="SSF51445">
    <property type="entry name" value="(Trans)glycosidases"/>
    <property type="match status" value="1"/>
</dbReference>
<dbReference type="PANTHER" id="PTHR31297">
    <property type="entry name" value="GLUCAN ENDO-1,6-BETA-GLUCOSIDASE B"/>
    <property type="match status" value="1"/>
</dbReference>
<dbReference type="Proteomes" id="UP000033393">
    <property type="component" value="Unassembled WGS sequence"/>
</dbReference>
<evidence type="ECO:0000259" key="9">
    <source>
        <dbReference type="Pfam" id="PF00150"/>
    </source>
</evidence>
<accession>A0A0F0GYG3</accession>
<sequence>MSRLLVAGLVGFLLTAGLAPAASADVQARSAMDQVAAMQPGWNLGNTLDSTGSDETSWGNPRITEALLDNVKAQGFKSIRLPVTWSAHLAPDNTVEPAYLARVTEVARWAMDRNLYVLVNIHHDSWQWINAMPADRTGVLNRFNSVWTQLSAAFRDFGPKLTLESVNEPQFAGSSGQAQEIQLLNELNASFRDIVRRSGGRNATRLLVLPTLHTSADQPLVDALATQMRSFNDPNLAATVHYYGYWPFSVNIAGGTRFDTTAQNDLTGYFDRVYNAFVAKGVPVILGEYG</sequence>
<dbReference type="InterPro" id="IPR050386">
    <property type="entry name" value="Glycosyl_hydrolase_5"/>
</dbReference>
<evidence type="ECO:0000313" key="11">
    <source>
        <dbReference type="Proteomes" id="UP000033393"/>
    </source>
</evidence>
<evidence type="ECO:0000313" key="10">
    <source>
        <dbReference type="EMBL" id="KJK48494.1"/>
    </source>
</evidence>
<evidence type="ECO:0000256" key="6">
    <source>
        <dbReference type="ARBA" id="ARBA00023326"/>
    </source>
</evidence>
<dbReference type="RefSeq" id="WP_045312513.1">
    <property type="nucleotide sequence ID" value="NZ_JYJG01000104.1"/>
</dbReference>
<organism evidence="10 11">
    <name type="scientific">Lentzea aerocolonigenes</name>
    <name type="common">Lechevalieria aerocolonigenes</name>
    <name type="synonym">Saccharothrix aerocolonigenes</name>
    <dbReference type="NCBI Taxonomy" id="68170"/>
    <lineage>
        <taxon>Bacteria</taxon>
        <taxon>Bacillati</taxon>
        <taxon>Actinomycetota</taxon>
        <taxon>Actinomycetes</taxon>
        <taxon>Pseudonocardiales</taxon>
        <taxon>Pseudonocardiaceae</taxon>
        <taxon>Lentzea</taxon>
    </lineage>
</organism>
<protein>
    <submittedName>
        <fullName evidence="10">Cellulase</fullName>
    </submittedName>
</protein>
<dbReference type="GO" id="GO:0005576">
    <property type="term" value="C:extracellular region"/>
    <property type="evidence" value="ECO:0007669"/>
    <property type="project" value="TreeGrafter"/>
</dbReference>
<feature type="chain" id="PRO_5002441825" evidence="8">
    <location>
        <begin position="22"/>
        <end position="290"/>
    </location>
</feature>
<comment type="similarity">
    <text evidence="1 7">Belongs to the glycosyl hydrolase 5 (cellulase A) family.</text>
</comment>
<evidence type="ECO:0000256" key="3">
    <source>
        <dbReference type="ARBA" id="ARBA00023001"/>
    </source>
</evidence>
<evidence type="ECO:0000256" key="4">
    <source>
        <dbReference type="ARBA" id="ARBA00023277"/>
    </source>
</evidence>
<feature type="domain" description="Glycoside hydrolase family 5" evidence="9">
    <location>
        <begin position="55"/>
        <end position="290"/>
    </location>
</feature>
<dbReference type="PANTHER" id="PTHR31297:SF41">
    <property type="entry name" value="ENDOGLUCANASE, PUTATIVE (AFU_ORTHOLOGUE AFUA_5G01830)-RELATED"/>
    <property type="match status" value="1"/>
</dbReference>
<comment type="caution">
    <text evidence="10">The sequence shown here is derived from an EMBL/GenBank/DDBJ whole genome shotgun (WGS) entry which is preliminary data.</text>
</comment>
<keyword evidence="11" id="KW-1185">Reference proteome</keyword>
<evidence type="ECO:0000256" key="5">
    <source>
        <dbReference type="ARBA" id="ARBA00023295"/>
    </source>
</evidence>
<evidence type="ECO:0000256" key="7">
    <source>
        <dbReference type="RuleBase" id="RU361153"/>
    </source>
</evidence>
<evidence type="ECO:0000256" key="1">
    <source>
        <dbReference type="ARBA" id="ARBA00005641"/>
    </source>
</evidence>
<evidence type="ECO:0000256" key="2">
    <source>
        <dbReference type="ARBA" id="ARBA00022801"/>
    </source>
</evidence>
<dbReference type="InterPro" id="IPR017853">
    <property type="entry name" value="GH"/>
</dbReference>
<dbReference type="OrthoDB" id="9800955at2"/>
<name>A0A0F0GYG3_LENAE</name>
<dbReference type="InterPro" id="IPR001547">
    <property type="entry name" value="Glyco_hydro_5"/>
</dbReference>
<keyword evidence="5 7" id="KW-0326">Glycosidase</keyword>
<keyword evidence="6" id="KW-0624">Polysaccharide degradation</keyword>
<feature type="non-terminal residue" evidence="10">
    <location>
        <position position="290"/>
    </location>
</feature>
<dbReference type="EMBL" id="JYJG01000104">
    <property type="protein sequence ID" value="KJK48494.1"/>
    <property type="molecule type" value="Genomic_DNA"/>
</dbReference>
<proteinExistence type="inferred from homology"/>
<dbReference type="Pfam" id="PF00150">
    <property type="entry name" value="Cellulase"/>
    <property type="match status" value="1"/>
</dbReference>
<reference evidence="10 11" key="1">
    <citation type="submission" date="2015-02" db="EMBL/GenBank/DDBJ databases">
        <authorList>
            <person name="Ju K.-S."/>
            <person name="Doroghazi J.R."/>
            <person name="Metcalf W."/>
        </authorList>
    </citation>
    <scope>NUCLEOTIDE SEQUENCE [LARGE SCALE GENOMIC DNA]</scope>
    <source>
        <strain evidence="10 11">NRRL B-16140</strain>
    </source>
</reference>
<dbReference type="GO" id="GO:0009986">
    <property type="term" value="C:cell surface"/>
    <property type="evidence" value="ECO:0007669"/>
    <property type="project" value="TreeGrafter"/>
</dbReference>
<keyword evidence="3" id="KW-0136">Cellulose degradation</keyword>
<feature type="signal peptide" evidence="8">
    <location>
        <begin position="1"/>
        <end position="21"/>
    </location>
</feature>
<dbReference type="AlphaFoldDB" id="A0A0F0GYG3"/>
<keyword evidence="2 7" id="KW-0378">Hydrolase</keyword>
<dbReference type="Gene3D" id="3.20.20.80">
    <property type="entry name" value="Glycosidases"/>
    <property type="match status" value="1"/>
</dbReference>